<dbReference type="PANTHER" id="PTHR30480:SF13">
    <property type="entry name" value="BETA-HEXOSAMINIDASE"/>
    <property type="match status" value="1"/>
</dbReference>
<name>A0A7S9DVD1_9ALTE</name>
<keyword evidence="3 11" id="KW-0132">Cell division</keyword>
<dbReference type="GO" id="GO:0009252">
    <property type="term" value="P:peptidoglycan biosynthetic process"/>
    <property type="evidence" value="ECO:0007669"/>
    <property type="project" value="UniProtKB-KW"/>
</dbReference>
<feature type="binding site" evidence="11">
    <location>
        <position position="62"/>
    </location>
    <ligand>
        <name>substrate</name>
    </ligand>
</feature>
<dbReference type="GO" id="GO:0051301">
    <property type="term" value="P:cell division"/>
    <property type="evidence" value="ECO:0007669"/>
    <property type="project" value="UniProtKB-KW"/>
</dbReference>
<comment type="function">
    <text evidence="11">Plays a role in peptidoglycan recycling by cleaving the terminal beta-1,4-linked N-acetylglucosamine (GlcNAc) from peptide-linked peptidoglycan fragments, giving rise to free GlcNAc, anhydro-N-acetylmuramic acid and anhydro-N-acetylmuramic acid-linked peptides.</text>
</comment>
<dbReference type="InterPro" id="IPR050226">
    <property type="entry name" value="NagZ_Beta-hexosaminidase"/>
</dbReference>
<dbReference type="Proteomes" id="UP000595095">
    <property type="component" value="Chromosome"/>
</dbReference>
<evidence type="ECO:0000256" key="7">
    <source>
        <dbReference type="ARBA" id="ARBA00023295"/>
    </source>
</evidence>
<protein>
    <recommendedName>
        <fullName evidence="11">Beta-hexosaminidase</fullName>
        <ecNumber evidence="11">3.2.1.52</ecNumber>
    </recommendedName>
    <alternativeName>
        <fullName evidence="11">Beta-N-acetylhexosaminidase</fullName>
    </alternativeName>
    <alternativeName>
        <fullName evidence="11">N-acetyl-beta-glucosaminidase</fullName>
    </alternativeName>
</protein>
<comment type="similarity">
    <text evidence="11">Belongs to the glycosyl hydrolase 3 family. NagZ subfamily.</text>
</comment>
<feature type="binding site" evidence="11">
    <location>
        <begin position="165"/>
        <end position="166"/>
    </location>
    <ligand>
        <name>substrate</name>
    </ligand>
</feature>
<dbReference type="InterPro" id="IPR036962">
    <property type="entry name" value="Glyco_hydro_3_N_sf"/>
</dbReference>
<feature type="binding site" evidence="11">
    <location>
        <position position="135"/>
    </location>
    <ligand>
        <name>substrate</name>
    </ligand>
</feature>
<gene>
    <name evidence="11 13" type="primary">nagZ</name>
    <name evidence="13" type="ORF">IT774_09855</name>
</gene>
<dbReference type="Gene3D" id="3.20.20.300">
    <property type="entry name" value="Glycoside hydrolase, family 3, N-terminal domain"/>
    <property type="match status" value="1"/>
</dbReference>
<keyword evidence="7 11" id="KW-0326">Glycosidase</keyword>
<dbReference type="GO" id="GO:0008360">
    <property type="term" value="P:regulation of cell shape"/>
    <property type="evidence" value="ECO:0007669"/>
    <property type="project" value="UniProtKB-KW"/>
</dbReference>
<feature type="active site" description="Nucleophile" evidence="11">
    <location>
        <position position="248"/>
    </location>
</feature>
<dbReference type="GO" id="GO:0004563">
    <property type="term" value="F:beta-N-acetylhexosaminidase activity"/>
    <property type="evidence" value="ECO:0007669"/>
    <property type="project" value="UniProtKB-UniRule"/>
</dbReference>
<feature type="active site" description="Proton donor/acceptor" evidence="11">
    <location>
        <position position="178"/>
    </location>
</feature>
<evidence type="ECO:0000313" key="14">
    <source>
        <dbReference type="Proteomes" id="UP000595095"/>
    </source>
</evidence>
<dbReference type="NCBIfam" id="NF003740">
    <property type="entry name" value="PRK05337.1"/>
    <property type="match status" value="1"/>
</dbReference>
<dbReference type="RefSeq" id="WP_195809639.1">
    <property type="nucleotide sequence ID" value="NZ_CP064795.1"/>
</dbReference>
<keyword evidence="8 11" id="KW-0131">Cell cycle</keyword>
<comment type="subcellular location">
    <subcellularLocation>
        <location evidence="11">Cytoplasm</location>
    </subcellularLocation>
</comment>
<evidence type="ECO:0000313" key="13">
    <source>
        <dbReference type="EMBL" id="QPG04545.1"/>
    </source>
</evidence>
<feature type="binding site" evidence="11">
    <location>
        <position position="70"/>
    </location>
    <ligand>
        <name>substrate</name>
    </ligand>
</feature>
<dbReference type="KEGG" id="smaa:IT774_09855"/>
<dbReference type="Pfam" id="PF00933">
    <property type="entry name" value="Glyco_hydro_3"/>
    <property type="match status" value="1"/>
</dbReference>
<organism evidence="13 14">
    <name type="scientific">Salinimonas marina</name>
    <dbReference type="NCBI Taxonomy" id="2785918"/>
    <lineage>
        <taxon>Bacteria</taxon>
        <taxon>Pseudomonadati</taxon>
        <taxon>Pseudomonadota</taxon>
        <taxon>Gammaproteobacteria</taxon>
        <taxon>Alteromonadales</taxon>
        <taxon>Alteromonadaceae</taxon>
        <taxon>Alteromonas/Salinimonas group</taxon>
        <taxon>Salinimonas</taxon>
    </lineage>
</organism>
<evidence type="ECO:0000256" key="2">
    <source>
        <dbReference type="ARBA" id="ARBA00022490"/>
    </source>
</evidence>
<proteinExistence type="inferred from homology"/>
<accession>A0A7S9DVD1</accession>
<dbReference type="UniPathway" id="UPA00544"/>
<feature type="site" description="Important for catalytic activity" evidence="11">
    <location>
        <position position="176"/>
    </location>
</feature>
<dbReference type="InterPro" id="IPR001764">
    <property type="entry name" value="Glyco_hydro_3_N"/>
</dbReference>
<comment type="catalytic activity">
    <reaction evidence="1 11">
        <text>Hydrolysis of terminal non-reducing N-acetyl-D-hexosamine residues in N-acetyl-beta-D-hexosaminides.</text>
        <dbReference type="EC" id="3.2.1.52"/>
    </reaction>
</comment>
<dbReference type="HAMAP" id="MF_00364">
    <property type="entry name" value="NagZ"/>
    <property type="match status" value="1"/>
</dbReference>
<dbReference type="InterPro" id="IPR022956">
    <property type="entry name" value="Beta_hexosaminidase_bac"/>
</dbReference>
<evidence type="ECO:0000256" key="11">
    <source>
        <dbReference type="HAMAP-Rule" id="MF_00364"/>
    </source>
</evidence>
<evidence type="ECO:0000256" key="1">
    <source>
        <dbReference type="ARBA" id="ARBA00001231"/>
    </source>
</evidence>
<keyword evidence="2 11" id="KW-0963">Cytoplasm</keyword>
<evidence type="ECO:0000256" key="8">
    <source>
        <dbReference type="ARBA" id="ARBA00023306"/>
    </source>
</evidence>
<keyword evidence="9 11" id="KW-0961">Cell wall biogenesis/degradation</keyword>
<dbReference type="GO" id="GO:0009254">
    <property type="term" value="P:peptidoglycan turnover"/>
    <property type="evidence" value="ECO:0007669"/>
    <property type="project" value="UniProtKB-UniRule"/>
</dbReference>
<keyword evidence="6 11" id="KW-0573">Peptidoglycan synthesis</keyword>
<evidence type="ECO:0000256" key="6">
    <source>
        <dbReference type="ARBA" id="ARBA00022984"/>
    </source>
</evidence>
<dbReference type="InterPro" id="IPR017853">
    <property type="entry name" value="GH"/>
</dbReference>
<evidence type="ECO:0000256" key="10">
    <source>
        <dbReference type="ARBA" id="ARBA00037880"/>
    </source>
</evidence>
<keyword evidence="4 11" id="KW-0378">Hydrolase</keyword>
<reference evidence="13 14" key="1">
    <citation type="submission" date="2020-11" db="EMBL/GenBank/DDBJ databases">
        <title>Complete genome sequence for Salinimonas sp. strain G2-b.</title>
        <authorList>
            <person name="Park S.-J."/>
        </authorList>
    </citation>
    <scope>NUCLEOTIDE SEQUENCE [LARGE SCALE GENOMIC DNA]</scope>
    <source>
        <strain evidence="13 14">G2-b</strain>
    </source>
</reference>
<evidence type="ECO:0000259" key="12">
    <source>
        <dbReference type="Pfam" id="PF00933"/>
    </source>
</evidence>
<keyword evidence="14" id="KW-1185">Reference proteome</keyword>
<dbReference type="EC" id="3.2.1.52" evidence="11"/>
<evidence type="ECO:0000256" key="5">
    <source>
        <dbReference type="ARBA" id="ARBA00022960"/>
    </source>
</evidence>
<evidence type="ECO:0000256" key="9">
    <source>
        <dbReference type="ARBA" id="ARBA00023316"/>
    </source>
</evidence>
<dbReference type="PANTHER" id="PTHR30480">
    <property type="entry name" value="BETA-HEXOSAMINIDASE-RELATED"/>
    <property type="match status" value="1"/>
</dbReference>
<keyword evidence="5 11" id="KW-0133">Cell shape</keyword>
<comment type="pathway">
    <text evidence="10 11">Cell wall biogenesis; peptidoglycan recycling.</text>
</comment>
<evidence type="ECO:0000256" key="3">
    <source>
        <dbReference type="ARBA" id="ARBA00022618"/>
    </source>
</evidence>
<dbReference type="FunFam" id="3.20.20.300:FF:000001">
    <property type="entry name" value="Beta-hexosaminidase"/>
    <property type="match status" value="1"/>
</dbReference>
<dbReference type="AlphaFoldDB" id="A0A7S9DVD1"/>
<sequence>MGPLMLDCAAYELSAQEREMLDHPLVGGVILFTRNYYDKAQLQALVKAIRQAARQPLLVAVDHEGGRVQRFRTGFTELPAMGAILPAVKQELATACELANACGQILAYELSELDIDMSFGPVLDIDGCSTVIGDRALAANAKAVIPLAGALIEGMQYQGMPVTGKHFPGHGSVVADSHVALPMDGRAFSEIEQTDMVVFKQLIEKLDAIMPAHVIYQQVDPQPAGFSEFWLQTVLRQQLQFDDVIFSDDLSMHGASVAGDYPQRAQQALQAGCDMVLACNNTAGAIDILDHLPHPASANRRLLAFNQRQRGVDARGLINVPLLRLIV</sequence>
<dbReference type="GO" id="GO:0005975">
    <property type="term" value="P:carbohydrate metabolic process"/>
    <property type="evidence" value="ECO:0007669"/>
    <property type="project" value="InterPro"/>
</dbReference>
<evidence type="ECO:0000256" key="4">
    <source>
        <dbReference type="ARBA" id="ARBA00022801"/>
    </source>
</evidence>
<dbReference type="GO" id="GO:0005737">
    <property type="term" value="C:cytoplasm"/>
    <property type="evidence" value="ECO:0007669"/>
    <property type="project" value="UniProtKB-SubCell"/>
</dbReference>
<dbReference type="EMBL" id="CP064795">
    <property type="protein sequence ID" value="QPG04545.1"/>
    <property type="molecule type" value="Genomic_DNA"/>
</dbReference>
<dbReference type="SUPFAM" id="SSF51445">
    <property type="entry name" value="(Trans)glycosidases"/>
    <property type="match status" value="1"/>
</dbReference>
<feature type="domain" description="Glycoside hydrolase family 3 N-terminal" evidence="12">
    <location>
        <begin position="12"/>
        <end position="288"/>
    </location>
</feature>
<dbReference type="GO" id="GO:0071555">
    <property type="term" value="P:cell wall organization"/>
    <property type="evidence" value="ECO:0007669"/>
    <property type="project" value="UniProtKB-KW"/>
</dbReference>